<dbReference type="STRING" id="1469144.LI90_1468"/>
<sequence length="189" mass="19513">MGLMSRYRADIGTALLVIGVVTLAGLPIGAFWNALAPHPVVLVSGGRLFLENPEGKEFIAADGWFAALGAAAGALSAGAVYARYRDHGVGAALGLVIGGVLGALVAWRFGHALGPADVAVQARTVAENQPFTAPADVRAYGVLLLWPIAAATVFLALTAGAEPSRHDSLPRLRSGDLEPDRPSARSARR</sequence>
<keyword evidence="2" id="KW-0472">Membrane</keyword>
<reference evidence="4" key="1">
    <citation type="submission" date="2015-04" db="EMBL/GenBank/DDBJ databases">
        <title>Physiological reanalysis, assessment of diazotrophy, and genome sequences of multiple isolates of Streptomyces thermoautotrophicus.</title>
        <authorList>
            <person name="MacKellar D.C."/>
            <person name="Lieber L."/>
            <person name="Norman J."/>
            <person name="Bolger A."/>
            <person name="Tobin C."/>
            <person name="Murray J.W."/>
            <person name="Chang R."/>
            <person name="Ford T."/>
            <person name="Nguyen P.Q."/>
            <person name="Woodward J."/>
            <person name="Permingeat H."/>
            <person name="Joshi N.S."/>
            <person name="Silver P.A."/>
            <person name="Usadel B."/>
            <person name="Rutherford A.W."/>
            <person name="Friesen M."/>
            <person name="Prell J."/>
        </authorList>
    </citation>
    <scope>NUCLEOTIDE SEQUENCE [LARGE SCALE GENOMIC DNA]</scope>
    <source>
        <strain evidence="4">H1</strain>
    </source>
</reference>
<dbReference type="Proteomes" id="UP000070188">
    <property type="component" value="Unassembled WGS sequence"/>
</dbReference>
<comment type="caution">
    <text evidence="3">The sequence shown here is derived from an EMBL/GenBank/DDBJ whole genome shotgun (WGS) entry which is preliminary data.</text>
</comment>
<evidence type="ECO:0000313" key="4">
    <source>
        <dbReference type="Proteomes" id="UP000070188"/>
    </source>
</evidence>
<evidence type="ECO:0008006" key="5">
    <source>
        <dbReference type="Google" id="ProtNLM"/>
    </source>
</evidence>
<dbReference type="AlphaFoldDB" id="A0A132MQ31"/>
<name>A0A132MQ31_9ACTN</name>
<proteinExistence type="predicted"/>
<evidence type="ECO:0000256" key="2">
    <source>
        <dbReference type="SAM" id="Phobius"/>
    </source>
</evidence>
<feature type="transmembrane region" description="Helical" evidence="2">
    <location>
        <begin position="89"/>
        <end position="109"/>
    </location>
</feature>
<protein>
    <recommendedName>
        <fullName evidence="5">ABC transporter permease</fullName>
    </recommendedName>
</protein>
<dbReference type="EMBL" id="LAXD01000001">
    <property type="protein sequence ID" value="KWW99829.1"/>
    <property type="molecule type" value="Genomic_DNA"/>
</dbReference>
<organism evidence="3 4">
    <name type="scientific">Carbonactinospora thermoautotrophica</name>
    <dbReference type="NCBI Taxonomy" id="1469144"/>
    <lineage>
        <taxon>Bacteria</taxon>
        <taxon>Bacillati</taxon>
        <taxon>Actinomycetota</taxon>
        <taxon>Actinomycetes</taxon>
        <taxon>Kitasatosporales</taxon>
        <taxon>Carbonactinosporaceae</taxon>
        <taxon>Carbonactinospora</taxon>
    </lineage>
</organism>
<accession>A0A132MQ31</accession>
<evidence type="ECO:0000256" key="1">
    <source>
        <dbReference type="SAM" id="MobiDB-lite"/>
    </source>
</evidence>
<dbReference type="PATRIC" id="fig|1469144.10.peg.1610"/>
<feature type="compositionally biased region" description="Basic and acidic residues" evidence="1">
    <location>
        <begin position="164"/>
        <end position="183"/>
    </location>
</feature>
<feature type="transmembrane region" description="Helical" evidence="2">
    <location>
        <begin position="12"/>
        <end position="32"/>
    </location>
</feature>
<gene>
    <name evidence="3" type="ORF">LI90_1468</name>
</gene>
<keyword evidence="2" id="KW-1133">Transmembrane helix</keyword>
<keyword evidence="4" id="KW-1185">Reference proteome</keyword>
<feature type="region of interest" description="Disordered" evidence="1">
    <location>
        <begin position="164"/>
        <end position="189"/>
    </location>
</feature>
<evidence type="ECO:0000313" key="3">
    <source>
        <dbReference type="EMBL" id="KWW99829.1"/>
    </source>
</evidence>
<feature type="transmembrane region" description="Helical" evidence="2">
    <location>
        <begin position="139"/>
        <end position="161"/>
    </location>
</feature>
<feature type="transmembrane region" description="Helical" evidence="2">
    <location>
        <begin position="63"/>
        <end position="82"/>
    </location>
</feature>
<keyword evidence="2" id="KW-0812">Transmembrane</keyword>